<evidence type="ECO:0000259" key="2">
    <source>
        <dbReference type="Pfam" id="PF18803"/>
    </source>
</evidence>
<dbReference type="InterPro" id="IPR040521">
    <property type="entry name" value="KDZ"/>
</dbReference>
<comment type="caution">
    <text evidence="3">The sequence shown here is derived from an EMBL/GenBank/DDBJ whole genome shotgun (WGS) entry which is preliminary data.</text>
</comment>
<dbReference type="Pfam" id="PF18758">
    <property type="entry name" value="KDZ"/>
    <property type="match status" value="1"/>
</dbReference>
<dbReference type="Proteomes" id="UP001218188">
    <property type="component" value="Unassembled WGS sequence"/>
</dbReference>
<dbReference type="PANTHER" id="PTHR33096">
    <property type="entry name" value="CXC2 DOMAIN-CONTAINING PROTEIN"/>
    <property type="match status" value="1"/>
</dbReference>
<dbReference type="InterPro" id="IPR041457">
    <property type="entry name" value="CxC2_KDZ-assoc"/>
</dbReference>
<organism evidence="3 4">
    <name type="scientific">Mycena alexandri</name>
    <dbReference type="NCBI Taxonomy" id="1745969"/>
    <lineage>
        <taxon>Eukaryota</taxon>
        <taxon>Fungi</taxon>
        <taxon>Dikarya</taxon>
        <taxon>Basidiomycota</taxon>
        <taxon>Agaricomycotina</taxon>
        <taxon>Agaricomycetes</taxon>
        <taxon>Agaricomycetidae</taxon>
        <taxon>Agaricales</taxon>
        <taxon>Marasmiineae</taxon>
        <taxon>Mycenaceae</taxon>
        <taxon>Mycena</taxon>
    </lineage>
</organism>
<dbReference type="PANTHER" id="PTHR33096:SF1">
    <property type="entry name" value="CXC1-LIKE CYSTEINE CLUSTER ASSOCIATED WITH KDZ TRANSPOSASES DOMAIN-CONTAINING PROTEIN"/>
    <property type="match status" value="1"/>
</dbReference>
<dbReference type="AlphaFoldDB" id="A0AAD6RXU7"/>
<gene>
    <name evidence="3" type="ORF">C8F04DRAFT_979274</name>
</gene>
<evidence type="ECO:0000256" key="1">
    <source>
        <dbReference type="SAM" id="MobiDB-lite"/>
    </source>
</evidence>
<feature type="compositionally biased region" description="Acidic residues" evidence="1">
    <location>
        <begin position="813"/>
        <end position="823"/>
    </location>
</feature>
<dbReference type="EMBL" id="JARJCM010000404">
    <property type="protein sequence ID" value="KAJ7017461.1"/>
    <property type="molecule type" value="Genomic_DNA"/>
</dbReference>
<feature type="region of interest" description="Disordered" evidence="1">
    <location>
        <begin position="778"/>
        <end position="823"/>
    </location>
</feature>
<sequence>MPRVPKSSGKGNLTRKDVGAADEIKVFEESRTRAGYLTQRAHIVSASERFKSPSKSPTKASRSRVQLPSPPRVDGLAHEDLTSRVRTLGRLRKKGKVHLIYFGFKIQINVLTKTSNDYMRDWKRDHRAEYLKRIVNLEAFPMPAPLCKHCNKAPGLFRCDHCTGRSIWCESCCVMIHQTSPFHYPKKWNGKCFKKVDLDTLGLTLFLGHGGDPCPLLPVVHTVPLDDPETDGWEDEIRTGFIGDRMQFVDTTGIFSRRIRWCRCADEHGNVVHPDLQLLDACIYPATSDRPTTAFTFNVLDEFMVDALECKTAAFTFVAKLRRLTNPLFPSSTPDIYPALMRCSRQYRNLKNIIRAGLAHDIDRVRTPGDLGLFCVTCPQVGKNVSAAEVVASKNPYLYRPQVVTDGNFKLDNLKMRNPGDDVRLSDGEMFFVGSVRYDEHVRTTPEKKQRSSCNNHRAVNETNTKRKDVDSTGIGACACARHGCFYPHSVVGFKVGEKQVNIDYAISEVLCRLPPEIKQTLLIYDISCQWILHWIERFQKGQYLFYREDLELLAAVGKFHLGAHVLECFWEFSLNFIEGSGQVDGEILETLWASLDKVVGSTRSMSRAHRQEVLDDYMNDSNWKKMCGAVAALVVKMDRANEGFDTTQEAFQELSQRVGPEFIEKWEQEERAALAPGGIGRRIYRAETAKEPGLDEVCHQLTAEEQKSKGQLSGSVALITEGLNIEQAQYLLRRHLRTYVVSLGRHPTAAQKRNIIVKQDNLQKRYTKFEKSMTSFIRKHNRDETSDGELSTESEGEEEEESDHERTIVDMSESEDEGHDWEDASDNITATGTQTMRLSLPSNLKQARLTHELRMTLQSQETIMREGQINDALRKLRLALGAKAWRLRNDVRDARGGKGKTRAWDGVKSKDTEVRRHVQIYTQAVAALRRMGAGAGWKPITKKDLMMSGDITEANRTGQRSSTLPWFWRLEDGGALGEMEASSEMTEFYRVNWLRAKARVARWGEEKAIVSNEMQWTVKSFQFLGDEWAKRVTNAGVDEQGLRAYAEKQVDTWHNFAGHAEAVFQWAQGTPRRDRWRKRGPEPMSSTAS</sequence>
<feature type="domain" description="CxC2-like cysteine cluster KDZ transposase-associated" evidence="2">
    <location>
        <begin position="244"/>
        <end position="326"/>
    </location>
</feature>
<evidence type="ECO:0000313" key="3">
    <source>
        <dbReference type="EMBL" id="KAJ7017461.1"/>
    </source>
</evidence>
<evidence type="ECO:0000313" key="4">
    <source>
        <dbReference type="Proteomes" id="UP001218188"/>
    </source>
</evidence>
<feature type="region of interest" description="Disordered" evidence="1">
    <location>
        <begin position="47"/>
        <end position="76"/>
    </location>
</feature>
<keyword evidence="4" id="KW-1185">Reference proteome</keyword>
<protein>
    <recommendedName>
        <fullName evidence="2">CxC2-like cysteine cluster KDZ transposase-associated domain-containing protein</fullName>
    </recommendedName>
</protein>
<accession>A0AAD6RXU7</accession>
<proteinExistence type="predicted"/>
<name>A0AAD6RXU7_9AGAR</name>
<dbReference type="Pfam" id="PF18803">
    <property type="entry name" value="CxC2"/>
    <property type="match status" value="1"/>
</dbReference>
<reference evidence="3" key="1">
    <citation type="submission" date="2023-03" db="EMBL/GenBank/DDBJ databases">
        <title>Massive genome expansion in bonnet fungi (Mycena s.s.) driven by repeated elements and novel gene families across ecological guilds.</title>
        <authorList>
            <consortium name="Lawrence Berkeley National Laboratory"/>
            <person name="Harder C.B."/>
            <person name="Miyauchi S."/>
            <person name="Viragh M."/>
            <person name="Kuo A."/>
            <person name="Thoen E."/>
            <person name="Andreopoulos B."/>
            <person name="Lu D."/>
            <person name="Skrede I."/>
            <person name="Drula E."/>
            <person name="Henrissat B."/>
            <person name="Morin E."/>
            <person name="Kohler A."/>
            <person name="Barry K."/>
            <person name="LaButti K."/>
            <person name="Morin E."/>
            <person name="Salamov A."/>
            <person name="Lipzen A."/>
            <person name="Mereny Z."/>
            <person name="Hegedus B."/>
            <person name="Baldrian P."/>
            <person name="Stursova M."/>
            <person name="Weitz H."/>
            <person name="Taylor A."/>
            <person name="Grigoriev I.V."/>
            <person name="Nagy L.G."/>
            <person name="Martin F."/>
            <person name="Kauserud H."/>
        </authorList>
    </citation>
    <scope>NUCLEOTIDE SEQUENCE</scope>
    <source>
        <strain evidence="3">CBHHK200</strain>
    </source>
</reference>
<feature type="compositionally biased region" description="Acidic residues" evidence="1">
    <location>
        <begin position="787"/>
        <end position="803"/>
    </location>
</feature>
<feature type="compositionally biased region" description="Polar residues" evidence="1">
    <location>
        <begin position="53"/>
        <end position="66"/>
    </location>
</feature>